<feature type="region of interest" description="Disordered" evidence="1">
    <location>
        <begin position="75"/>
        <end position="146"/>
    </location>
</feature>
<feature type="region of interest" description="Disordered" evidence="1">
    <location>
        <begin position="25"/>
        <end position="50"/>
    </location>
</feature>
<reference evidence="3" key="1">
    <citation type="submission" date="2021-01" db="EMBL/GenBank/DDBJ databases">
        <authorList>
            <person name="Corre E."/>
            <person name="Pelletier E."/>
            <person name="Niang G."/>
            <person name="Scheremetjew M."/>
            <person name="Finn R."/>
            <person name="Kale V."/>
            <person name="Holt S."/>
            <person name="Cochrane G."/>
            <person name="Meng A."/>
            <person name="Brown T."/>
            <person name="Cohen L."/>
        </authorList>
    </citation>
    <scope>NUCLEOTIDE SEQUENCE</scope>
    <source>
        <strain evidence="3">CCMP826</strain>
    </source>
</reference>
<evidence type="ECO:0000313" key="2">
    <source>
        <dbReference type="EMBL" id="CAD9511214.1"/>
    </source>
</evidence>
<dbReference type="EMBL" id="HBGV01016626">
    <property type="protein sequence ID" value="CAD9511214.1"/>
    <property type="molecule type" value="Transcribed_RNA"/>
</dbReference>
<evidence type="ECO:0000313" key="3">
    <source>
        <dbReference type="EMBL" id="CAD9511216.1"/>
    </source>
</evidence>
<sequence length="185" mass="20916">MDDKALLSSSSKPTHQITKMIQKAIRIPGTKSARTRNCSSCKPRSCDDEASISHQELLYDRATWRMYNRIMQARKASYRHQQQQQKHEEQKNQRQSSPSSRDNESDDKPSVHGSNDTAETTDTISTRNDVVPSLSSHQHVDTTTGEEEIAKVSFRLADSVQNNNEEATFTDDSDEVPFAIDMAID</sequence>
<protein>
    <submittedName>
        <fullName evidence="3">Uncharacterized protein</fullName>
    </submittedName>
</protein>
<accession>A0A6U0HFQ9</accession>
<organism evidence="3">
    <name type="scientific">Helicotheca tamesis</name>
    <dbReference type="NCBI Taxonomy" id="374047"/>
    <lineage>
        <taxon>Eukaryota</taxon>
        <taxon>Sar</taxon>
        <taxon>Stramenopiles</taxon>
        <taxon>Ochrophyta</taxon>
        <taxon>Bacillariophyta</taxon>
        <taxon>Mediophyceae</taxon>
        <taxon>Lithodesmiophycidae</taxon>
        <taxon>Lithodesmiales</taxon>
        <taxon>Lithodesmiaceae</taxon>
        <taxon>Helicotheca</taxon>
    </lineage>
</organism>
<dbReference type="AlphaFoldDB" id="A0A6U0HFQ9"/>
<feature type="compositionally biased region" description="Polar residues" evidence="1">
    <location>
        <begin position="112"/>
        <end position="143"/>
    </location>
</feature>
<name>A0A6U0HFQ9_9STRA</name>
<evidence type="ECO:0000256" key="1">
    <source>
        <dbReference type="SAM" id="MobiDB-lite"/>
    </source>
</evidence>
<proteinExistence type="predicted"/>
<feature type="compositionally biased region" description="Basic and acidic residues" evidence="1">
    <location>
        <begin position="101"/>
        <end position="110"/>
    </location>
</feature>
<gene>
    <name evidence="2" type="ORF">HTAM1171_LOCUS10192</name>
    <name evidence="3" type="ORF">HTAM1171_LOCUS10193</name>
</gene>
<dbReference type="EMBL" id="HBGV01016627">
    <property type="protein sequence ID" value="CAD9511216.1"/>
    <property type="molecule type" value="Transcribed_RNA"/>
</dbReference>